<dbReference type="PANTHER" id="PTHR10858:SF23">
    <property type="entry name" value="DEOXYRIBONUCLEASE II"/>
    <property type="match status" value="1"/>
</dbReference>
<dbReference type="Pfam" id="PF03265">
    <property type="entry name" value="DNase_II"/>
    <property type="match status" value="1"/>
</dbReference>
<name>A0A6C0HFX0_9ZZZZ</name>
<reference evidence="3" key="1">
    <citation type="journal article" date="2020" name="Nature">
        <title>Giant virus diversity and host interactions through global metagenomics.</title>
        <authorList>
            <person name="Schulz F."/>
            <person name="Roux S."/>
            <person name="Paez-Espino D."/>
            <person name="Jungbluth S."/>
            <person name="Walsh D.A."/>
            <person name="Denef V.J."/>
            <person name="McMahon K.D."/>
            <person name="Konstantinidis K.T."/>
            <person name="Eloe-Fadrosh E.A."/>
            <person name="Kyrpides N.C."/>
            <person name="Woyke T."/>
        </authorList>
    </citation>
    <scope>NUCLEOTIDE SEQUENCE</scope>
    <source>
        <strain evidence="3">GVMAG-M-3300023184-101</strain>
    </source>
</reference>
<evidence type="ECO:0000313" key="3">
    <source>
        <dbReference type="EMBL" id="QHT79399.1"/>
    </source>
</evidence>
<dbReference type="InterPro" id="IPR004947">
    <property type="entry name" value="DNase_II"/>
</dbReference>
<comment type="similarity">
    <text evidence="1">Belongs to the DNase II family.</text>
</comment>
<keyword evidence="2" id="KW-0378">Hydrolase</keyword>
<dbReference type="GO" id="GO:0006309">
    <property type="term" value="P:apoptotic DNA fragmentation"/>
    <property type="evidence" value="ECO:0007669"/>
    <property type="project" value="TreeGrafter"/>
</dbReference>
<sequence>MLYLLFLFLSLSTTCDFGPTFSQKVAQPFSKVDLDLAQPFSKVDLDLAQPFSKVDCINEKGKPVDYWVAIKKPQGTDYFYYDSEEKVFETSLHSLNETTNGALAHTVKQLWQKDVNYVIYNDQPPTTMYNDNFADFDFEVASKFGHTKGLFAFAAAAAAGFWLTHSIPLFPLGPKNTDHYSGLGSNAKIYAQNMLCVSMSIASLNDLAKLFLLNKPQIYDAYIQNVDTNDNEYDYIKQLVDGKYSTVKQCDSSILKTEAGRPIKVYAKTAEWNNDLYAGCVTVEEQDTLLVETWIRGKAEGPSCPLSDYNTLDIHQLSFVVGSSIDSRDSWPETQDHSKWAITETKNIVCMGDINRMTTQYLRGGGTACFSDPVLHAILKAAIIKTNTCEI</sequence>
<evidence type="ECO:0000256" key="1">
    <source>
        <dbReference type="ARBA" id="ARBA00007527"/>
    </source>
</evidence>
<dbReference type="GO" id="GO:0004531">
    <property type="term" value="F:deoxyribonuclease II activity"/>
    <property type="evidence" value="ECO:0007669"/>
    <property type="project" value="InterPro"/>
</dbReference>
<protein>
    <submittedName>
        <fullName evidence="3">Uncharacterized protein</fullName>
    </submittedName>
</protein>
<dbReference type="AlphaFoldDB" id="A0A6C0HFX0"/>
<proteinExistence type="inferred from homology"/>
<evidence type="ECO:0000256" key="2">
    <source>
        <dbReference type="ARBA" id="ARBA00022801"/>
    </source>
</evidence>
<accession>A0A6C0HFX0</accession>
<organism evidence="3">
    <name type="scientific">viral metagenome</name>
    <dbReference type="NCBI Taxonomy" id="1070528"/>
    <lineage>
        <taxon>unclassified sequences</taxon>
        <taxon>metagenomes</taxon>
        <taxon>organismal metagenomes</taxon>
    </lineage>
</organism>
<dbReference type="PANTHER" id="PTHR10858">
    <property type="entry name" value="DEOXYRIBONUCLEASE II"/>
    <property type="match status" value="1"/>
</dbReference>
<dbReference type="EMBL" id="MN739949">
    <property type="protein sequence ID" value="QHT79399.1"/>
    <property type="molecule type" value="Genomic_DNA"/>
</dbReference>